<gene>
    <name evidence="1" type="ORF">L3Q82_022503</name>
</gene>
<organism evidence="1 2">
    <name type="scientific">Scortum barcoo</name>
    <name type="common">barcoo grunter</name>
    <dbReference type="NCBI Taxonomy" id="214431"/>
    <lineage>
        <taxon>Eukaryota</taxon>
        <taxon>Metazoa</taxon>
        <taxon>Chordata</taxon>
        <taxon>Craniata</taxon>
        <taxon>Vertebrata</taxon>
        <taxon>Euteleostomi</taxon>
        <taxon>Actinopterygii</taxon>
        <taxon>Neopterygii</taxon>
        <taxon>Teleostei</taxon>
        <taxon>Neoteleostei</taxon>
        <taxon>Acanthomorphata</taxon>
        <taxon>Eupercaria</taxon>
        <taxon>Centrarchiformes</taxon>
        <taxon>Terapontoidei</taxon>
        <taxon>Terapontidae</taxon>
        <taxon>Scortum</taxon>
    </lineage>
</organism>
<protein>
    <submittedName>
        <fullName evidence="1">Uncharacterized protein</fullName>
    </submittedName>
</protein>
<comment type="caution">
    <text evidence="1">The sequence shown here is derived from an EMBL/GenBank/DDBJ whole genome shotgun (WGS) entry which is preliminary data.</text>
</comment>
<evidence type="ECO:0000313" key="2">
    <source>
        <dbReference type="Proteomes" id="UP000831701"/>
    </source>
</evidence>
<name>A0ACB8X1I4_9TELE</name>
<evidence type="ECO:0000313" key="1">
    <source>
        <dbReference type="EMBL" id="KAI3373935.1"/>
    </source>
</evidence>
<reference evidence="1" key="1">
    <citation type="submission" date="2022-04" db="EMBL/GenBank/DDBJ databases">
        <title>Jade perch genome.</title>
        <authorList>
            <person name="Chao B."/>
        </authorList>
    </citation>
    <scope>NUCLEOTIDE SEQUENCE</scope>
    <source>
        <strain evidence="1">CB-2022</strain>
    </source>
</reference>
<proteinExistence type="predicted"/>
<dbReference type="Proteomes" id="UP000831701">
    <property type="component" value="Chromosome 4"/>
</dbReference>
<dbReference type="EMBL" id="CM041534">
    <property type="protein sequence ID" value="KAI3373935.1"/>
    <property type="molecule type" value="Genomic_DNA"/>
</dbReference>
<accession>A0ACB8X1I4</accession>
<keyword evidence="2" id="KW-1185">Reference proteome</keyword>
<sequence length="130" mass="14655">MRPSATFLVSLLGCSLPHYCLLSKQTGPVPEGLLSRAVPSQAGTNRPPLTVLKYKLSIFNPGNKKVFHMSLYRNTTLKTFYNSVGDEDYTFSESSEFSFKQWEEPCQHEWALPRPRQGDSSVQLPFDPSP</sequence>